<evidence type="ECO:0000256" key="1">
    <source>
        <dbReference type="ARBA" id="ARBA00004571"/>
    </source>
</evidence>
<dbReference type="GO" id="GO:0044718">
    <property type="term" value="P:siderophore transmembrane transport"/>
    <property type="evidence" value="ECO:0007669"/>
    <property type="project" value="TreeGrafter"/>
</dbReference>
<keyword evidence="4" id="KW-0812">Transmembrane</keyword>
<dbReference type="InterPro" id="IPR039426">
    <property type="entry name" value="TonB-dep_rcpt-like"/>
</dbReference>
<dbReference type="GO" id="GO:0009279">
    <property type="term" value="C:cell outer membrane"/>
    <property type="evidence" value="ECO:0007669"/>
    <property type="project" value="UniProtKB-SubCell"/>
</dbReference>
<feature type="chain" id="PRO_5039103202" description="TonB-dependent receptor" evidence="8">
    <location>
        <begin position="27"/>
        <end position="672"/>
    </location>
</feature>
<keyword evidence="6" id="KW-0472">Membrane</keyword>
<dbReference type="InterPro" id="IPR036942">
    <property type="entry name" value="Beta-barrel_TonB_sf"/>
</dbReference>
<dbReference type="PANTHER" id="PTHR30069">
    <property type="entry name" value="TONB-DEPENDENT OUTER MEMBRANE RECEPTOR"/>
    <property type="match status" value="1"/>
</dbReference>
<keyword evidence="7" id="KW-0998">Cell outer membrane</keyword>
<keyword evidence="5 8" id="KW-0732">Signal</keyword>
<name>A0A9D2AXH6_9SPHI</name>
<dbReference type="PANTHER" id="PTHR30069:SF29">
    <property type="entry name" value="HEMOGLOBIN AND HEMOGLOBIN-HAPTOGLOBIN-BINDING PROTEIN 1-RELATED"/>
    <property type="match status" value="1"/>
</dbReference>
<accession>A0A9D2AXH6</accession>
<evidence type="ECO:0000313" key="9">
    <source>
        <dbReference type="EMBL" id="HIX53528.1"/>
    </source>
</evidence>
<evidence type="ECO:0000256" key="5">
    <source>
        <dbReference type="ARBA" id="ARBA00022729"/>
    </source>
</evidence>
<reference evidence="9" key="1">
    <citation type="journal article" date="2021" name="PeerJ">
        <title>Extensive microbial diversity within the chicken gut microbiome revealed by metagenomics and culture.</title>
        <authorList>
            <person name="Gilroy R."/>
            <person name="Ravi A."/>
            <person name="Getino M."/>
            <person name="Pursley I."/>
            <person name="Horton D.L."/>
            <person name="Alikhan N.F."/>
            <person name="Baker D."/>
            <person name="Gharbi K."/>
            <person name="Hall N."/>
            <person name="Watson M."/>
            <person name="Adriaenssens E.M."/>
            <person name="Foster-Nyarko E."/>
            <person name="Jarju S."/>
            <person name="Secka A."/>
            <person name="Antonio M."/>
            <person name="Oren A."/>
            <person name="Chaudhuri R.R."/>
            <person name="La Ragione R."/>
            <person name="Hildebrand F."/>
            <person name="Pallen M.J."/>
        </authorList>
    </citation>
    <scope>NUCLEOTIDE SEQUENCE</scope>
    <source>
        <strain evidence="9">1719</strain>
    </source>
</reference>
<evidence type="ECO:0000256" key="3">
    <source>
        <dbReference type="ARBA" id="ARBA00022452"/>
    </source>
</evidence>
<keyword evidence="2" id="KW-0813">Transport</keyword>
<dbReference type="GO" id="GO:0015344">
    <property type="term" value="F:siderophore uptake transmembrane transporter activity"/>
    <property type="evidence" value="ECO:0007669"/>
    <property type="project" value="TreeGrafter"/>
</dbReference>
<dbReference type="EMBL" id="DXEZ01000018">
    <property type="protein sequence ID" value="HIX53528.1"/>
    <property type="molecule type" value="Genomic_DNA"/>
</dbReference>
<dbReference type="AlphaFoldDB" id="A0A9D2AXH6"/>
<organism evidence="9 10">
    <name type="scientific">Candidatus Sphingobacterium stercoripullorum</name>
    <dbReference type="NCBI Taxonomy" id="2838759"/>
    <lineage>
        <taxon>Bacteria</taxon>
        <taxon>Pseudomonadati</taxon>
        <taxon>Bacteroidota</taxon>
        <taxon>Sphingobacteriia</taxon>
        <taxon>Sphingobacteriales</taxon>
        <taxon>Sphingobacteriaceae</taxon>
        <taxon>Sphingobacterium</taxon>
    </lineage>
</organism>
<dbReference type="Gene3D" id="2.40.170.20">
    <property type="entry name" value="TonB-dependent receptor, beta-barrel domain"/>
    <property type="match status" value="1"/>
</dbReference>
<evidence type="ECO:0000256" key="6">
    <source>
        <dbReference type="ARBA" id="ARBA00023136"/>
    </source>
</evidence>
<evidence type="ECO:0008006" key="11">
    <source>
        <dbReference type="Google" id="ProtNLM"/>
    </source>
</evidence>
<reference evidence="9" key="2">
    <citation type="submission" date="2021-04" db="EMBL/GenBank/DDBJ databases">
        <authorList>
            <person name="Gilroy R."/>
        </authorList>
    </citation>
    <scope>NUCLEOTIDE SEQUENCE</scope>
    <source>
        <strain evidence="9">1719</strain>
    </source>
</reference>
<evidence type="ECO:0000256" key="4">
    <source>
        <dbReference type="ARBA" id="ARBA00022692"/>
    </source>
</evidence>
<dbReference type="Proteomes" id="UP000824156">
    <property type="component" value="Unassembled WGS sequence"/>
</dbReference>
<comment type="caution">
    <text evidence="9">The sequence shown here is derived from an EMBL/GenBank/DDBJ whole genome shotgun (WGS) entry which is preliminary data.</text>
</comment>
<feature type="signal peptide" evidence="8">
    <location>
        <begin position="1"/>
        <end position="26"/>
    </location>
</feature>
<proteinExistence type="predicted"/>
<sequence length="672" mass="75599">MYKIFVCSSLFLALASSLYGSSFGSAAFSPADTLEHKELKEVIVIAPGVSEQHINKPLASLEQYLEGASAVDMVRRGAYAWEAQLFGLSPERNTISIDGMRVFPACTDRMDPITSYLEIGNLSQVTLSGPSDGGKYAGSISGSLELHRKGPSLGANRLSGNIQSGFETNNNHKIIGGSLEWQSPRFASRLSGTYRKAENYLAGGGRQIDFSQFSKANFSANLLYHISDRHELEGDFIYDDARDIGYPSLAMDVSSAQGVIGSVSYTYRPKSGSIKSWESKLYANTITHIMDDSKRPDVPIRMDMPGWSDTYGFYSQVKLDSRSRSTLIHLSGYHNRARAEMTMFSPNSQEKDMFMLTWPGVYTGSIDLYFEQAWRLDPQRTLKASLGGALQNNRIYDDFGLESLRVFYPDLGRDRLQGLPRLAIDYMKSTSRLSYTLGVSYNTRAASISEGYGFYLFNTQDLHDYIGNPILPLEKSISSSLNLNYAMHPKIELTGSLELFHIKDYILGITKEDMSAMSMSAEGVKRYESLAYANLGHANIQVNWKVVNGLEWQNRFTYIRGKAENFGNLPFIAPASMLSTLKWMDPKWVGAEVTWRAQSAHRDYSSSYGEEYLKGYHTFDASLSRNIKVQQKHVLVKVGVENLMDKYYTTFADWNRIARMGRNFYANLIWHF</sequence>
<evidence type="ECO:0000313" key="10">
    <source>
        <dbReference type="Proteomes" id="UP000824156"/>
    </source>
</evidence>
<protein>
    <recommendedName>
        <fullName evidence="11">TonB-dependent receptor</fullName>
    </recommendedName>
</protein>
<evidence type="ECO:0000256" key="8">
    <source>
        <dbReference type="SAM" id="SignalP"/>
    </source>
</evidence>
<evidence type="ECO:0000256" key="2">
    <source>
        <dbReference type="ARBA" id="ARBA00022448"/>
    </source>
</evidence>
<gene>
    <name evidence="9" type="ORF">H9853_00755</name>
</gene>
<keyword evidence="3" id="KW-1134">Transmembrane beta strand</keyword>
<comment type="subcellular location">
    <subcellularLocation>
        <location evidence="1">Cell outer membrane</location>
        <topology evidence="1">Multi-pass membrane protein</topology>
    </subcellularLocation>
</comment>
<dbReference type="SUPFAM" id="SSF56935">
    <property type="entry name" value="Porins"/>
    <property type="match status" value="1"/>
</dbReference>
<evidence type="ECO:0000256" key="7">
    <source>
        <dbReference type="ARBA" id="ARBA00023237"/>
    </source>
</evidence>